<name>A0A1A8YX86_PLAOA</name>
<reference evidence="2" key="2">
    <citation type="submission" date="2016-05" db="EMBL/GenBank/DDBJ databases">
        <authorList>
            <person name="Lavstsen T."/>
            <person name="Jespersen J.S."/>
        </authorList>
    </citation>
    <scope>NUCLEOTIDE SEQUENCE [LARGE SCALE GENOMIC DNA]</scope>
</reference>
<accession>A0A1A8YX86</accession>
<reference evidence="4" key="3">
    <citation type="submission" date="2016-05" db="EMBL/GenBank/DDBJ databases">
        <authorList>
            <person name="Naeem R."/>
        </authorList>
    </citation>
    <scope>NUCLEOTIDE SEQUENCE [LARGE SCALE GENOMIC DNA]</scope>
</reference>
<evidence type="ECO:0000313" key="2">
    <source>
        <dbReference type="EMBL" id="SBT36147.1"/>
    </source>
</evidence>
<protein>
    <submittedName>
        <fullName evidence="2">Uncharacterized protein</fullName>
    </submittedName>
</protein>
<keyword evidence="4" id="KW-1185">Reference proteome</keyword>
<sequence length="69" mass="7883">MSLRAYTFLRTFVSPPSLATPSLPLRKEKGANWEPNHIYALTHVVACTVNDYPNEKVFLEKLRETIPPL</sequence>
<organism evidence="2 3">
    <name type="scientific">Plasmodium ovale wallikeri</name>
    <dbReference type="NCBI Taxonomy" id="864142"/>
    <lineage>
        <taxon>Eukaryota</taxon>
        <taxon>Sar</taxon>
        <taxon>Alveolata</taxon>
        <taxon>Apicomplexa</taxon>
        <taxon>Aconoidasida</taxon>
        <taxon>Haemosporida</taxon>
        <taxon>Plasmodiidae</taxon>
        <taxon>Plasmodium</taxon>
        <taxon>Plasmodium (Plasmodium)</taxon>
    </lineage>
</organism>
<dbReference type="Proteomes" id="UP000078550">
    <property type="component" value="Unassembled WGS sequence"/>
</dbReference>
<evidence type="ECO:0000313" key="3">
    <source>
        <dbReference type="Proteomes" id="UP000078550"/>
    </source>
</evidence>
<dbReference type="EMBL" id="FLRD01000085">
    <property type="protein sequence ID" value="SBT35732.1"/>
    <property type="molecule type" value="Genomic_DNA"/>
</dbReference>
<dbReference type="Proteomes" id="UP000078555">
    <property type="component" value="Unassembled WGS sequence"/>
</dbReference>
<dbReference type="EMBL" id="FLRE01000113">
    <property type="protein sequence ID" value="SBT36147.1"/>
    <property type="molecule type" value="Genomic_DNA"/>
</dbReference>
<evidence type="ECO:0000313" key="4">
    <source>
        <dbReference type="Proteomes" id="UP000078555"/>
    </source>
</evidence>
<dbReference type="AlphaFoldDB" id="A0A1A8YX86"/>
<proteinExistence type="predicted"/>
<evidence type="ECO:0000313" key="1">
    <source>
        <dbReference type="EMBL" id="SBT35732.1"/>
    </source>
</evidence>
<gene>
    <name evidence="1" type="ORF">POVWA1_028890</name>
    <name evidence="2" type="ORF">POVWA2_028730</name>
</gene>
<reference evidence="3" key="1">
    <citation type="submission" date="2016-05" db="EMBL/GenBank/DDBJ databases">
        <authorList>
            <person name="Naeem Raeece"/>
        </authorList>
    </citation>
    <scope>NUCLEOTIDE SEQUENCE [LARGE SCALE GENOMIC DNA]</scope>
</reference>